<keyword evidence="3" id="KW-1003">Cell membrane</keyword>
<dbReference type="InterPro" id="IPR013912">
    <property type="entry name" value="Adenylate_cyclase-assoc_CAP_C"/>
</dbReference>
<dbReference type="AlphaFoldDB" id="A0A6M2DHB4"/>
<reference evidence="7" key="1">
    <citation type="submission" date="2020-03" db="EMBL/GenBank/DDBJ databases">
        <title>Transcriptomic Profiling of the Digestive Tract of the Rat Flea, Xenopsylla cheopis, Following Blood Feeding and Infection with Yersinia pestis.</title>
        <authorList>
            <person name="Bland D.M."/>
            <person name="Martens C.A."/>
            <person name="Virtaneva K."/>
            <person name="Kanakabandi K."/>
            <person name="Long D."/>
            <person name="Rosenke R."/>
            <person name="Saturday G.A."/>
            <person name="Hoyt F.H."/>
            <person name="Bruno D.P."/>
            <person name="Ribeiro J.M.C."/>
            <person name="Hinnebusch J."/>
        </authorList>
    </citation>
    <scope>NUCLEOTIDE SEQUENCE</scope>
</reference>
<dbReference type="SUPFAM" id="SSF69340">
    <property type="entry name" value="C-terminal domain of adenylylcyclase associated protein"/>
    <property type="match status" value="1"/>
</dbReference>
<organism evidence="7">
    <name type="scientific">Xenopsylla cheopis</name>
    <name type="common">Oriental rat flea</name>
    <name type="synonym">Pulex cheopis</name>
    <dbReference type="NCBI Taxonomy" id="163159"/>
    <lineage>
        <taxon>Eukaryota</taxon>
        <taxon>Metazoa</taxon>
        <taxon>Ecdysozoa</taxon>
        <taxon>Arthropoda</taxon>
        <taxon>Hexapoda</taxon>
        <taxon>Insecta</taxon>
        <taxon>Pterygota</taxon>
        <taxon>Neoptera</taxon>
        <taxon>Endopterygota</taxon>
        <taxon>Siphonaptera</taxon>
        <taxon>Pulicidae</taxon>
        <taxon>Xenopsyllinae</taxon>
        <taxon>Xenopsylla</taxon>
    </lineage>
</organism>
<accession>A0A6M2DHB4</accession>
<dbReference type="Gene3D" id="1.25.40.330">
    <property type="entry name" value="Adenylate cyclase-associated CAP, N-terminal domain"/>
    <property type="match status" value="1"/>
</dbReference>
<evidence type="ECO:0000259" key="5">
    <source>
        <dbReference type="PROSITE" id="PS51082"/>
    </source>
</evidence>
<dbReference type="SMART" id="SM00673">
    <property type="entry name" value="CARP"/>
    <property type="match status" value="2"/>
</dbReference>
<dbReference type="InterPro" id="IPR016098">
    <property type="entry name" value="CAP/MinC_C"/>
</dbReference>
<comment type="similarity">
    <text evidence="2">Belongs to the CAP family.</text>
</comment>
<dbReference type="GO" id="GO:0019933">
    <property type="term" value="P:cAMP-mediated signaling"/>
    <property type="evidence" value="ECO:0007669"/>
    <property type="project" value="TreeGrafter"/>
</dbReference>
<dbReference type="InterPro" id="IPR001837">
    <property type="entry name" value="Adenylate_cyclase-assoc_CAP"/>
</dbReference>
<dbReference type="PROSITE" id="PS01089">
    <property type="entry name" value="CAP_2"/>
    <property type="match status" value="1"/>
</dbReference>
<dbReference type="PROSITE" id="PS51329">
    <property type="entry name" value="C_CAP_COFACTOR_C"/>
    <property type="match status" value="1"/>
</dbReference>
<dbReference type="FunFam" id="2.160.20.70:FF:000001">
    <property type="entry name" value="Adenylyl cyclase-associated protein"/>
    <property type="match status" value="1"/>
</dbReference>
<dbReference type="Pfam" id="PF21938">
    <property type="entry name" value="CAP_N"/>
    <property type="match status" value="1"/>
</dbReference>
<dbReference type="InterPro" id="IPR003124">
    <property type="entry name" value="WH2_dom"/>
</dbReference>
<proteinExistence type="inferred from homology"/>
<feature type="domain" description="WH2" evidence="5">
    <location>
        <begin position="202"/>
        <end position="223"/>
    </location>
</feature>
<dbReference type="SUPFAM" id="SSF101278">
    <property type="entry name" value="N-terminal domain of adenylylcyclase associated protein, CAP"/>
    <property type="match status" value="1"/>
</dbReference>
<dbReference type="EMBL" id="GIIL01001558">
    <property type="protein sequence ID" value="NOV45284.1"/>
    <property type="molecule type" value="Transcribed_RNA"/>
</dbReference>
<dbReference type="GO" id="GO:0008179">
    <property type="term" value="F:adenylate cyclase binding"/>
    <property type="evidence" value="ECO:0007669"/>
    <property type="project" value="TreeGrafter"/>
</dbReference>
<evidence type="ECO:0000256" key="1">
    <source>
        <dbReference type="ARBA" id="ARBA00004202"/>
    </source>
</evidence>
<dbReference type="Gene3D" id="2.160.20.70">
    <property type="match status" value="1"/>
</dbReference>
<evidence type="ECO:0000259" key="6">
    <source>
        <dbReference type="PROSITE" id="PS51329"/>
    </source>
</evidence>
<dbReference type="InterPro" id="IPR036222">
    <property type="entry name" value="CAP_N_sf"/>
</dbReference>
<dbReference type="GO" id="GO:0000902">
    <property type="term" value="P:cell morphogenesis"/>
    <property type="evidence" value="ECO:0007669"/>
    <property type="project" value="TreeGrafter"/>
</dbReference>
<dbReference type="FunFam" id="1.25.40.330:FF:000001">
    <property type="entry name" value="Adenylyl cyclase-associated protein"/>
    <property type="match status" value="1"/>
</dbReference>
<dbReference type="GO" id="GO:0007015">
    <property type="term" value="P:actin filament organization"/>
    <property type="evidence" value="ECO:0007669"/>
    <property type="project" value="TreeGrafter"/>
</dbReference>
<dbReference type="InterPro" id="IPR028417">
    <property type="entry name" value="CAP_CS_C"/>
</dbReference>
<dbReference type="PANTHER" id="PTHR10652:SF0">
    <property type="entry name" value="ADENYLYL CYCLASE-ASSOCIATED PROTEIN"/>
    <property type="match status" value="1"/>
</dbReference>
<evidence type="ECO:0000313" key="7">
    <source>
        <dbReference type="EMBL" id="NOV45284.1"/>
    </source>
</evidence>
<dbReference type="GO" id="GO:0005737">
    <property type="term" value="C:cytoplasm"/>
    <property type="evidence" value="ECO:0007669"/>
    <property type="project" value="TreeGrafter"/>
</dbReference>
<dbReference type="InterPro" id="IPR053950">
    <property type="entry name" value="CAP_N"/>
</dbReference>
<evidence type="ECO:0000256" key="2">
    <source>
        <dbReference type="ARBA" id="ARBA00007659"/>
    </source>
</evidence>
<sequence length="423" mass="46903">MSVARYEDIVAGPLTKFLSLSKNIGGDVAQQAIFVEQGFRAQLEFIRMASASSQPAPDVLQQLLQPTSRQILAAQEFREKNRSSNYTNHLAAISESIVALGWVCIQPTPAVHVKEMHDAGRFYTDRVLKEKKGLTDKSSEDHREWVKTWLEVLEELRKYVKDIHTTGLVWGGKKGAGGPLPPPPPPPADVFSPAPDFDDGKDRSALFAEINQGEGITRSLKKVTSDMQTHKNPTLRQGPTPFVKPNLSEKPTITKVGMKEFEPVFKRDGKKWLIEYQKNNPTLKVQDVEMNNVVYMFKCENSTLVVNGKLNSIVMDSCKKCSLVFDSVVSSCEFVNCQSIKMQVLGTVPTISIDKTDGCQMFLGAQSADCVQIVSAKSSEMNVVLVDNVSDRDGDMVELPIPEQFKTVIKGKNLLTTPIENRG</sequence>
<evidence type="ECO:0000256" key="4">
    <source>
        <dbReference type="ARBA" id="ARBA00023136"/>
    </source>
</evidence>
<evidence type="ECO:0000256" key="3">
    <source>
        <dbReference type="ARBA" id="ARBA00022475"/>
    </source>
</evidence>
<comment type="subcellular location">
    <subcellularLocation>
        <location evidence="1">Cell membrane</location>
        <topology evidence="1">Peripheral membrane protein</topology>
    </subcellularLocation>
</comment>
<feature type="domain" description="C-CAP/cofactor C-like" evidence="6">
    <location>
        <begin position="263"/>
        <end position="401"/>
    </location>
</feature>
<dbReference type="Pfam" id="PF08603">
    <property type="entry name" value="CAP_C"/>
    <property type="match status" value="1"/>
</dbReference>
<dbReference type="PROSITE" id="PS51082">
    <property type="entry name" value="WH2"/>
    <property type="match status" value="1"/>
</dbReference>
<dbReference type="GO" id="GO:0003779">
    <property type="term" value="F:actin binding"/>
    <property type="evidence" value="ECO:0007669"/>
    <property type="project" value="InterPro"/>
</dbReference>
<dbReference type="InterPro" id="IPR036223">
    <property type="entry name" value="CAP_C_sf"/>
</dbReference>
<keyword evidence="4" id="KW-0472">Membrane</keyword>
<name>A0A6M2DHB4_XENCH</name>
<dbReference type="InterPro" id="IPR017901">
    <property type="entry name" value="C-CAP_CF_C-like"/>
</dbReference>
<dbReference type="PANTHER" id="PTHR10652">
    <property type="entry name" value="ADENYLYL CYCLASE-ASSOCIATED PROTEIN"/>
    <property type="match status" value="1"/>
</dbReference>
<dbReference type="InterPro" id="IPR006599">
    <property type="entry name" value="CARP_motif"/>
</dbReference>
<protein>
    <submittedName>
        <fullName evidence="7">Putative adenylate cyclase-associated protein cap/srv2p</fullName>
    </submittedName>
</protein>
<dbReference type="GO" id="GO:0005886">
    <property type="term" value="C:plasma membrane"/>
    <property type="evidence" value="ECO:0007669"/>
    <property type="project" value="UniProtKB-SubCell"/>
</dbReference>